<evidence type="ECO:0000256" key="3">
    <source>
        <dbReference type="ARBA" id="ARBA00023125"/>
    </source>
</evidence>
<dbReference type="InterPro" id="IPR011010">
    <property type="entry name" value="DNA_brk_join_enz"/>
</dbReference>
<reference evidence="7 8" key="1">
    <citation type="submission" date="2024-09" db="EMBL/GenBank/DDBJ databases">
        <authorList>
            <person name="Sun Q."/>
            <person name="Mori K."/>
        </authorList>
    </citation>
    <scope>NUCLEOTIDE SEQUENCE [LARGE SCALE GENOMIC DNA]</scope>
    <source>
        <strain evidence="7 8">CCM 8543</strain>
    </source>
</reference>
<evidence type="ECO:0000256" key="5">
    <source>
        <dbReference type="SAM" id="MobiDB-lite"/>
    </source>
</evidence>
<feature type="region of interest" description="Disordered" evidence="5">
    <location>
        <begin position="344"/>
        <end position="370"/>
    </location>
</feature>
<keyword evidence="8" id="KW-1185">Reference proteome</keyword>
<comment type="caution">
    <text evidence="7">The sequence shown here is derived from an EMBL/GenBank/DDBJ whole genome shotgun (WGS) entry which is preliminary data.</text>
</comment>
<gene>
    <name evidence="7" type="ORF">ACFFJ2_13410</name>
</gene>
<evidence type="ECO:0000256" key="4">
    <source>
        <dbReference type="ARBA" id="ARBA00023172"/>
    </source>
</evidence>
<keyword evidence="3" id="KW-0238">DNA-binding</keyword>
<dbReference type="Gene3D" id="1.10.443.10">
    <property type="entry name" value="Intergrase catalytic core"/>
    <property type="match status" value="1"/>
</dbReference>
<protein>
    <submittedName>
        <fullName evidence="7">Tyrosine-type recombinase/integrase</fullName>
    </submittedName>
</protein>
<evidence type="ECO:0000313" key="7">
    <source>
        <dbReference type="EMBL" id="MFC0209398.1"/>
    </source>
</evidence>
<comment type="similarity">
    <text evidence="1">Belongs to the 'phage' integrase family.</text>
</comment>
<keyword evidence="4" id="KW-0233">DNA recombination</keyword>
<accession>A0ABV6D9T8</accession>
<dbReference type="PROSITE" id="PS51898">
    <property type="entry name" value="TYR_RECOMBINASE"/>
    <property type="match status" value="1"/>
</dbReference>
<dbReference type="InterPro" id="IPR010998">
    <property type="entry name" value="Integrase_recombinase_N"/>
</dbReference>
<dbReference type="InterPro" id="IPR002104">
    <property type="entry name" value="Integrase_catalytic"/>
</dbReference>
<dbReference type="EMBL" id="JBHLXD010000021">
    <property type="protein sequence ID" value="MFC0209398.1"/>
    <property type="molecule type" value="Genomic_DNA"/>
</dbReference>
<dbReference type="RefSeq" id="WP_261521036.1">
    <property type="nucleotide sequence ID" value="NZ_JAODNW010000015.1"/>
</dbReference>
<dbReference type="Proteomes" id="UP001589755">
    <property type="component" value="Unassembled WGS sequence"/>
</dbReference>
<keyword evidence="2" id="KW-0229">DNA integration</keyword>
<name>A0ABV6D9T8_9HYPH</name>
<feature type="domain" description="Tyr recombinase" evidence="6">
    <location>
        <begin position="170"/>
        <end position="338"/>
    </location>
</feature>
<dbReference type="Pfam" id="PF00589">
    <property type="entry name" value="Phage_integrase"/>
    <property type="match status" value="1"/>
</dbReference>
<organism evidence="7 8">
    <name type="scientific">Chelativorans intermedius</name>
    <dbReference type="NCBI Taxonomy" id="515947"/>
    <lineage>
        <taxon>Bacteria</taxon>
        <taxon>Pseudomonadati</taxon>
        <taxon>Pseudomonadota</taxon>
        <taxon>Alphaproteobacteria</taxon>
        <taxon>Hyphomicrobiales</taxon>
        <taxon>Phyllobacteriaceae</taxon>
        <taxon>Chelativorans</taxon>
    </lineage>
</organism>
<dbReference type="InterPro" id="IPR013762">
    <property type="entry name" value="Integrase-like_cat_sf"/>
</dbReference>
<dbReference type="PANTHER" id="PTHR30629">
    <property type="entry name" value="PROPHAGE INTEGRASE"/>
    <property type="match status" value="1"/>
</dbReference>
<dbReference type="SUPFAM" id="SSF56349">
    <property type="entry name" value="DNA breaking-rejoining enzymes"/>
    <property type="match status" value="1"/>
</dbReference>
<dbReference type="Gene3D" id="1.10.150.130">
    <property type="match status" value="1"/>
</dbReference>
<evidence type="ECO:0000313" key="8">
    <source>
        <dbReference type="Proteomes" id="UP001589755"/>
    </source>
</evidence>
<evidence type="ECO:0000256" key="2">
    <source>
        <dbReference type="ARBA" id="ARBA00022908"/>
    </source>
</evidence>
<dbReference type="InterPro" id="IPR050808">
    <property type="entry name" value="Phage_Integrase"/>
</dbReference>
<dbReference type="PANTHER" id="PTHR30629:SF2">
    <property type="entry name" value="PROPHAGE INTEGRASE INTS-RELATED"/>
    <property type="match status" value="1"/>
</dbReference>
<evidence type="ECO:0000256" key="1">
    <source>
        <dbReference type="ARBA" id="ARBA00008857"/>
    </source>
</evidence>
<proteinExistence type="inferred from homology"/>
<sequence>MMNRRRLPKYVSEFSDRHGKMRVRFRRKGQADYYFKALPWTDEFMQEYRACLDGKAAPAVAPGAARTRPGTISALIVAYYGSPEFNGLADSTKATYRGILERFRAKHGDKRVAALERKHIKAIIGAMADRPAAANNLLDRLKALMALAVDIGMRKDDPTIRLRGYSTKGDGFHTWTEDEIAQFERRHPPGTKPRLALALMLYTGQRRSDVVVMGRQHLDGDTIKVSQQKTRAKLRIPLHPQLREIIKATPVENMTFLTTAFGKPFTPAGFGNWFRDRCDEAGLPHCSAHGLRKAAARRLAEAGCTNQQIKAITGHKTDKEVSRYTAAADQSRLATEAMATAYGMEREQKLSNREKGLDKTAAKPLKRKEG</sequence>
<evidence type="ECO:0000259" key="6">
    <source>
        <dbReference type="PROSITE" id="PS51898"/>
    </source>
</evidence>